<dbReference type="Proteomes" id="UP001161017">
    <property type="component" value="Unassembled WGS sequence"/>
</dbReference>
<dbReference type="EMBL" id="JAPUFD010000018">
    <property type="protein sequence ID" value="MDI1492321.1"/>
    <property type="molecule type" value="Genomic_DNA"/>
</dbReference>
<protein>
    <submittedName>
        <fullName evidence="2">Uncharacterized protein</fullName>
    </submittedName>
</protein>
<dbReference type="AlphaFoldDB" id="A0AA43QTE1"/>
<reference evidence="2" key="1">
    <citation type="journal article" date="2023" name="Genome Biol. Evol.">
        <title>First Whole Genome Sequence and Flow Cytometry Genome Size Data for the Lichen-Forming Fungus Ramalina farinacea (Ascomycota).</title>
        <authorList>
            <person name="Llewellyn T."/>
            <person name="Mian S."/>
            <person name="Hill R."/>
            <person name="Leitch I.J."/>
            <person name="Gaya E."/>
        </authorList>
    </citation>
    <scope>NUCLEOTIDE SEQUENCE</scope>
    <source>
        <strain evidence="2">LIQ254RAFAR</strain>
    </source>
</reference>
<keyword evidence="1" id="KW-0732">Signal</keyword>
<evidence type="ECO:0000313" key="2">
    <source>
        <dbReference type="EMBL" id="MDI1492321.1"/>
    </source>
</evidence>
<accession>A0AA43QTE1</accession>
<keyword evidence="3" id="KW-1185">Reference proteome</keyword>
<gene>
    <name evidence="2" type="ORF">OHK93_003534</name>
</gene>
<sequence>MRINTSSVFLGLLATISTISYAQGQTSSAPAATGTAAVCKRDFDAPEYLVVRDHQWGKRVEKNIPGKLPIYSLCRTNPLVSALRNIPKFAGSAKGVVTNRLAHGTVRKHSMVTGLYGALEFTGQLIIDGQKMVSPMPWIIRWDYDPEKLAHVNAEFGKGSGNPTFAYTFPQGLDTNYGVEYMWSAISNLIKYAEYDVETSATTGTPTFVNGQTEADAVSAITGLWEKLLEYGCGVAGAPIQNGLNPNAPP</sequence>
<name>A0AA43QTE1_9LECA</name>
<proteinExistence type="predicted"/>
<feature type="chain" id="PRO_5041355180" evidence="1">
    <location>
        <begin position="25"/>
        <end position="250"/>
    </location>
</feature>
<organism evidence="2 3">
    <name type="scientific">Ramalina farinacea</name>
    <dbReference type="NCBI Taxonomy" id="258253"/>
    <lineage>
        <taxon>Eukaryota</taxon>
        <taxon>Fungi</taxon>
        <taxon>Dikarya</taxon>
        <taxon>Ascomycota</taxon>
        <taxon>Pezizomycotina</taxon>
        <taxon>Lecanoromycetes</taxon>
        <taxon>OSLEUM clade</taxon>
        <taxon>Lecanoromycetidae</taxon>
        <taxon>Lecanorales</taxon>
        <taxon>Lecanorineae</taxon>
        <taxon>Ramalinaceae</taxon>
        <taxon>Ramalina</taxon>
    </lineage>
</organism>
<evidence type="ECO:0000256" key="1">
    <source>
        <dbReference type="SAM" id="SignalP"/>
    </source>
</evidence>
<evidence type="ECO:0000313" key="3">
    <source>
        <dbReference type="Proteomes" id="UP001161017"/>
    </source>
</evidence>
<comment type="caution">
    <text evidence="2">The sequence shown here is derived from an EMBL/GenBank/DDBJ whole genome shotgun (WGS) entry which is preliminary data.</text>
</comment>
<feature type="signal peptide" evidence="1">
    <location>
        <begin position="1"/>
        <end position="24"/>
    </location>
</feature>